<evidence type="ECO:0000256" key="1">
    <source>
        <dbReference type="ARBA" id="ARBA00023157"/>
    </source>
</evidence>
<keyword evidence="7" id="KW-1185">Reference proteome</keyword>
<keyword evidence="1" id="KW-1015">Disulfide bond</keyword>
<dbReference type="SUPFAM" id="SSF50494">
    <property type="entry name" value="Trypsin-like serine proteases"/>
    <property type="match status" value="2"/>
</dbReference>
<feature type="signal peptide" evidence="4">
    <location>
        <begin position="1"/>
        <end position="26"/>
    </location>
</feature>
<keyword evidence="4" id="KW-0732">Signal</keyword>
<dbReference type="PANTHER" id="PTHR24256">
    <property type="entry name" value="TRYPTASE-RELATED"/>
    <property type="match status" value="1"/>
</dbReference>
<evidence type="ECO:0000313" key="6">
    <source>
        <dbReference type="EnsemblMetazoa" id="AALFPA23_011220.P15859"/>
    </source>
</evidence>
<evidence type="ECO:0000259" key="5">
    <source>
        <dbReference type="PROSITE" id="PS50240"/>
    </source>
</evidence>
<dbReference type="InterPro" id="IPR009003">
    <property type="entry name" value="Peptidase_S1_PA"/>
</dbReference>
<name>A0ABM1YQE6_AEDAL</name>
<dbReference type="Gene3D" id="2.40.10.10">
    <property type="entry name" value="Trypsin-like serine proteases"/>
    <property type="match status" value="3"/>
</dbReference>
<dbReference type="GeneID" id="109416038"/>
<protein>
    <recommendedName>
        <fullName evidence="5">Peptidase S1 domain-containing protein</fullName>
    </recommendedName>
</protein>
<evidence type="ECO:0000256" key="2">
    <source>
        <dbReference type="ARBA" id="ARBA00023180"/>
    </source>
</evidence>
<dbReference type="SMART" id="SM00020">
    <property type="entry name" value="Tryp_SPc"/>
    <property type="match status" value="2"/>
</dbReference>
<proteinExistence type="inferred from homology"/>
<comment type="similarity">
    <text evidence="3">Belongs to the peptidase S1 family. CLIP subfamily.</text>
</comment>
<feature type="chain" id="PRO_5047512483" description="Peptidase S1 domain-containing protein" evidence="4">
    <location>
        <begin position="27"/>
        <end position="590"/>
    </location>
</feature>
<dbReference type="PRINTS" id="PR00722">
    <property type="entry name" value="CHYMOTRYPSIN"/>
</dbReference>
<dbReference type="Pfam" id="PF00089">
    <property type="entry name" value="Trypsin"/>
    <property type="match status" value="2"/>
</dbReference>
<dbReference type="InterPro" id="IPR043504">
    <property type="entry name" value="Peptidase_S1_PA_chymotrypsin"/>
</dbReference>
<reference evidence="7" key="1">
    <citation type="journal article" date="2015" name="Proc. Natl. Acad. Sci. U.S.A.">
        <title>Genome sequence of the Asian Tiger mosquito, Aedes albopictus, reveals insights into its biology, genetics, and evolution.</title>
        <authorList>
            <person name="Chen X.G."/>
            <person name="Jiang X."/>
            <person name="Gu J."/>
            <person name="Xu M."/>
            <person name="Wu Y."/>
            <person name="Deng Y."/>
            <person name="Zhang C."/>
            <person name="Bonizzoni M."/>
            <person name="Dermauw W."/>
            <person name="Vontas J."/>
            <person name="Armbruster P."/>
            <person name="Huang X."/>
            <person name="Yang Y."/>
            <person name="Zhang H."/>
            <person name="He W."/>
            <person name="Peng H."/>
            <person name="Liu Y."/>
            <person name="Wu K."/>
            <person name="Chen J."/>
            <person name="Lirakis M."/>
            <person name="Topalis P."/>
            <person name="Van Leeuwen T."/>
            <person name="Hall A.B."/>
            <person name="Jiang X."/>
            <person name="Thorpe C."/>
            <person name="Mueller R.L."/>
            <person name="Sun C."/>
            <person name="Waterhouse R.M."/>
            <person name="Yan G."/>
            <person name="Tu Z.J."/>
            <person name="Fang X."/>
            <person name="James A.A."/>
        </authorList>
    </citation>
    <scope>NUCLEOTIDE SEQUENCE [LARGE SCALE GENOMIC DNA]</scope>
    <source>
        <strain evidence="7">Foshan</strain>
    </source>
</reference>
<keyword evidence="2" id="KW-0325">Glycoprotein</keyword>
<feature type="domain" description="Peptidase S1" evidence="5">
    <location>
        <begin position="43"/>
        <end position="289"/>
    </location>
</feature>
<accession>A0ABM1YQE6</accession>
<evidence type="ECO:0000313" key="7">
    <source>
        <dbReference type="Proteomes" id="UP000069940"/>
    </source>
</evidence>
<reference evidence="6" key="2">
    <citation type="submission" date="2025-05" db="UniProtKB">
        <authorList>
            <consortium name="EnsemblMetazoa"/>
        </authorList>
    </citation>
    <scope>IDENTIFICATION</scope>
    <source>
        <strain evidence="6">Foshan</strain>
    </source>
</reference>
<dbReference type="RefSeq" id="XP_019545549.3">
    <property type="nucleotide sequence ID" value="XM_019690004.3"/>
</dbReference>
<dbReference type="InterPro" id="IPR018114">
    <property type="entry name" value="TRYPSIN_HIS"/>
</dbReference>
<evidence type="ECO:0000256" key="4">
    <source>
        <dbReference type="SAM" id="SignalP"/>
    </source>
</evidence>
<sequence>MMIRPKTSYFSALVLVLLFSINSTHQENPLQCGIPQISKTELIVQGRDTAAGDWPWHAAIYHREGPSENYACGGTLISEQFVLTAAHCTINPRNRYKLAIGKIFVRLGVYDLYDLNTQALQQHGIYKIHQPANFTGLDFRSDIAILELNTLARLNDYVQPACVSVADSLTGQHGTVIGWGVTEKDVTSPTLKSAGMPVIDIADCLASNRDVFGATLDKSIFCAGYLNGTNVCNGDSGGGIFFQVANAWYLGGIVSYSQKRDNNDLCHTKSYGAFTNVQLYLPWISSVTNLTFGNADDELTAEDLRPDFDHCEVIEPDPSATYPNLLPRNCGRYTVNRIVQGSRASVFEFPWMALFRYSVDPDQELENICAGTLINKRYVLTSVNCVKSSKMPLKVRLGEHTIGNDRDCNGVGEDSDCAPPVRDYGIECVIRHQRFHPRSRIHNIALVRLNRDVAFDDHIQPICLPATKSLESLNPERYIVTGWGATGDQDRYSKILRKAVVIPAERSGCQSWMNVIGWQLEPSQLCVGEADGADACRGDGGGPLGYSANYHGQSFVQFGIVSHGSGCGVLPSVYTKVAFYMPWIRANMKP</sequence>
<dbReference type="PROSITE" id="PS00134">
    <property type="entry name" value="TRYPSIN_HIS"/>
    <property type="match status" value="1"/>
</dbReference>
<dbReference type="EnsemblMetazoa" id="AALFPA23_011220.R15859">
    <property type="protein sequence ID" value="AALFPA23_011220.P15859"/>
    <property type="gene ID" value="AALFPA23_011220"/>
</dbReference>
<dbReference type="InterPro" id="IPR051487">
    <property type="entry name" value="Ser/Thr_Proteases_Immune/Dev"/>
</dbReference>
<evidence type="ECO:0000256" key="3">
    <source>
        <dbReference type="ARBA" id="ARBA00024195"/>
    </source>
</evidence>
<feature type="domain" description="Peptidase S1" evidence="5">
    <location>
        <begin position="338"/>
        <end position="589"/>
    </location>
</feature>
<organism evidence="6 7">
    <name type="scientific">Aedes albopictus</name>
    <name type="common">Asian tiger mosquito</name>
    <name type="synonym">Stegomyia albopicta</name>
    <dbReference type="NCBI Taxonomy" id="7160"/>
    <lineage>
        <taxon>Eukaryota</taxon>
        <taxon>Metazoa</taxon>
        <taxon>Ecdysozoa</taxon>
        <taxon>Arthropoda</taxon>
        <taxon>Hexapoda</taxon>
        <taxon>Insecta</taxon>
        <taxon>Pterygota</taxon>
        <taxon>Neoptera</taxon>
        <taxon>Endopterygota</taxon>
        <taxon>Diptera</taxon>
        <taxon>Nematocera</taxon>
        <taxon>Culicoidea</taxon>
        <taxon>Culicidae</taxon>
        <taxon>Culicinae</taxon>
        <taxon>Aedini</taxon>
        <taxon>Aedes</taxon>
        <taxon>Stegomyia</taxon>
    </lineage>
</organism>
<dbReference type="PROSITE" id="PS50240">
    <property type="entry name" value="TRYPSIN_DOM"/>
    <property type="match status" value="2"/>
</dbReference>
<dbReference type="InterPro" id="IPR001314">
    <property type="entry name" value="Peptidase_S1A"/>
</dbReference>
<dbReference type="InterPro" id="IPR001254">
    <property type="entry name" value="Trypsin_dom"/>
</dbReference>
<dbReference type="CDD" id="cd00190">
    <property type="entry name" value="Tryp_SPc"/>
    <property type="match status" value="2"/>
</dbReference>
<dbReference type="Proteomes" id="UP000069940">
    <property type="component" value="Unassembled WGS sequence"/>
</dbReference>